<name>A0A069REV6_PEPLI</name>
<evidence type="ECO:0000259" key="7">
    <source>
        <dbReference type="Pfam" id="PF03711"/>
    </source>
</evidence>
<organism evidence="8 9">
    <name type="scientific">Peptoclostridium litorale DSM 5388</name>
    <dbReference type="NCBI Taxonomy" id="1121324"/>
    <lineage>
        <taxon>Bacteria</taxon>
        <taxon>Bacillati</taxon>
        <taxon>Bacillota</taxon>
        <taxon>Clostridia</taxon>
        <taxon>Peptostreptococcales</taxon>
        <taxon>Peptoclostridiaceae</taxon>
        <taxon>Peptoclostridium</taxon>
    </lineage>
</organism>
<keyword evidence="3" id="KW-0210">Decarboxylase</keyword>
<evidence type="ECO:0000313" key="9">
    <source>
        <dbReference type="Proteomes" id="UP000027946"/>
    </source>
</evidence>
<dbReference type="Pfam" id="PF03711">
    <property type="entry name" value="OKR_DC_1_C"/>
    <property type="match status" value="1"/>
</dbReference>
<sequence length="482" mass="52732">MKSQTSMPLFEALCEYHRKNVIPFDVPGHKHGRGIPQLVEFLGETTLQVDVNSMKSLDSIGNPIGVIKQAQNLAAKAFGARECFFMVNGTTSAVQAMIMSVCKPGEKIILPRNAHKSAINGLVLSGAIPVYIQPGVDERLGIANGVKLEDVKKAIRENPDAKALFLINPTYYGMTSNIKEIVNEAHSNSIAVLVDEAHGAHLHFHEQLPVSAMEAGADMSAVSMHKTGGSLTQSSLLLVKNRLVDNKFVRIVIKLTLTTSASYLLMSSLDVARRNLAVEGKEIMDRVLKISRNARKEINDIEGLYAFGGELVNGDDVFSFDETKLGICVSEIGLTGFEMYDILRDEYNIQMEMADAYNVLAIISIGDTEGAVQKLVEALSEISKKYRRENISTAKPILKNPEVVVSPRDAFYSCQKTVRLERAIGQISGEAVMAYPPGIPIFAMGERITSDMVEYIKFLKSQNASITGTEDPGADYIKVLGM</sequence>
<keyword evidence="4" id="KW-0663">Pyridoxal phosphate</keyword>
<evidence type="ECO:0000256" key="3">
    <source>
        <dbReference type="ARBA" id="ARBA00022793"/>
    </source>
</evidence>
<feature type="domain" description="Orn/Lys/Arg decarboxylases family 1 pyridoxal-P attachment site" evidence="6">
    <location>
        <begin position="8"/>
        <end position="369"/>
    </location>
</feature>
<reference evidence="8 9" key="1">
    <citation type="submission" date="2014-03" db="EMBL/GenBank/DDBJ databases">
        <title>Genome sequence of Clostridium litorale W6, DSM 5388.</title>
        <authorList>
            <person name="Poehlein A."/>
            <person name="Jagirdar A."/>
            <person name="Khonsari B."/>
            <person name="Chibani C.M."/>
            <person name="Gutierrez Gutierrez D.A."/>
            <person name="Davydova E."/>
            <person name="Alghaithi H.S."/>
            <person name="Nair K.P."/>
            <person name="Dhamotharan K."/>
            <person name="Chandran L."/>
            <person name="G W."/>
            <person name="Daniel R."/>
        </authorList>
    </citation>
    <scope>NUCLEOTIDE SEQUENCE [LARGE SCALE GENOMIC DNA]</scope>
    <source>
        <strain evidence="8 9">W6</strain>
    </source>
</reference>
<proteinExistence type="inferred from homology"/>
<dbReference type="Proteomes" id="UP000027946">
    <property type="component" value="Unassembled WGS sequence"/>
</dbReference>
<dbReference type="Gene3D" id="3.40.640.10">
    <property type="entry name" value="Type I PLP-dependent aspartate aminotransferase-like (Major domain)"/>
    <property type="match status" value="1"/>
</dbReference>
<dbReference type="InterPro" id="IPR052357">
    <property type="entry name" value="Orn_Lys_Arg_decarboxylase-I"/>
</dbReference>
<dbReference type="STRING" id="1121324.CLIT_13c00520"/>
<evidence type="ECO:0000256" key="2">
    <source>
        <dbReference type="ARBA" id="ARBA00010671"/>
    </source>
</evidence>
<dbReference type="SUPFAM" id="SSF53383">
    <property type="entry name" value="PLP-dependent transferases"/>
    <property type="match status" value="1"/>
</dbReference>
<dbReference type="Pfam" id="PF01276">
    <property type="entry name" value="OKR_DC_1"/>
    <property type="match status" value="1"/>
</dbReference>
<evidence type="ECO:0000313" key="8">
    <source>
        <dbReference type="EMBL" id="KDR94730.1"/>
    </source>
</evidence>
<comment type="cofactor">
    <cofactor evidence="1">
        <name>pyridoxal 5'-phosphate</name>
        <dbReference type="ChEBI" id="CHEBI:597326"/>
    </cofactor>
</comment>
<dbReference type="PANTHER" id="PTHR43277:SF4">
    <property type="entry name" value="ARGININE DECARBOXYLASE"/>
    <property type="match status" value="1"/>
</dbReference>
<dbReference type="eggNOG" id="COG1982">
    <property type="taxonomic scope" value="Bacteria"/>
</dbReference>
<dbReference type="Gene3D" id="3.90.100.10">
    <property type="entry name" value="Orn/Lys/Arg decarboxylase, C-terminal domain"/>
    <property type="match status" value="1"/>
</dbReference>
<gene>
    <name evidence="8" type="primary">speA2</name>
    <name evidence="8" type="ORF">CLIT_13c00520</name>
</gene>
<dbReference type="EC" id="4.1.1.19" evidence="8"/>
<dbReference type="AlphaFoldDB" id="A0A069REV6"/>
<protein>
    <submittedName>
        <fullName evidence="8">Arginine decarboxylase SpeA</fullName>
        <ecNumber evidence="8">4.1.1.19</ecNumber>
    </submittedName>
</protein>
<dbReference type="PANTHER" id="PTHR43277">
    <property type="entry name" value="ARGININE DECARBOXYLASE"/>
    <property type="match status" value="1"/>
</dbReference>
<accession>A0A069REV6</accession>
<evidence type="ECO:0000256" key="5">
    <source>
        <dbReference type="ARBA" id="ARBA00023239"/>
    </source>
</evidence>
<dbReference type="InterPro" id="IPR015424">
    <property type="entry name" value="PyrdxlP-dep_Trfase"/>
</dbReference>
<dbReference type="InterPro" id="IPR000310">
    <property type="entry name" value="Orn/Lys/Arg_deCO2ase_major_dom"/>
</dbReference>
<dbReference type="EMBL" id="JJMM01000013">
    <property type="protein sequence ID" value="KDR94730.1"/>
    <property type="molecule type" value="Genomic_DNA"/>
</dbReference>
<dbReference type="InterPro" id="IPR015421">
    <property type="entry name" value="PyrdxlP-dep_Trfase_major"/>
</dbReference>
<keyword evidence="5 8" id="KW-0456">Lyase</keyword>
<comment type="caution">
    <text evidence="8">The sequence shown here is derived from an EMBL/GenBank/DDBJ whole genome shotgun (WGS) entry which is preliminary data.</text>
</comment>
<dbReference type="GO" id="GO:0008792">
    <property type="term" value="F:arginine decarboxylase activity"/>
    <property type="evidence" value="ECO:0007669"/>
    <property type="project" value="UniProtKB-EC"/>
</dbReference>
<keyword evidence="9" id="KW-1185">Reference proteome</keyword>
<dbReference type="InterPro" id="IPR008286">
    <property type="entry name" value="Prn/Lys/Arg_de-COase_C"/>
</dbReference>
<evidence type="ECO:0000256" key="4">
    <source>
        <dbReference type="ARBA" id="ARBA00022898"/>
    </source>
</evidence>
<dbReference type="CDD" id="cd00615">
    <property type="entry name" value="Orn_deC_like"/>
    <property type="match status" value="1"/>
</dbReference>
<feature type="domain" description="Orn/Lys/Arg decarboxylase C-terminal" evidence="7">
    <location>
        <begin position="372"/>
        <end position="468"/>
    </location>
</feature>
<comment type="similarity">
    <text evidence="2">Belongs to the Orn/Lys/Arg decarboxylase class-I family.</text>
</comment>
<evidence type="ECO:0000259" key="6">
    <source>
        <dbReference type="Pfam" id="PF01276"/>
    </source>
</evidence>
<evidence type="ECO:0000256" key="1">
    <source>
        <dbReference type="ARBA" id="ARBA00001933"/>
    </source>
</evidence>